<evidence type="ECO:0000256" key="8">
    <source>
        <dbReference type="ARBA" id="ARBA00023125"/>
    </source>
</evidence>
<keyword evidence="16" id="KW-1185">Reference proteome</keyword>
<keyword evidence="10" id="KW-0479">Metal-binding</keyword>
<sequence>MPSFGTLDHYVKGSSFTNYMERLEHLSSFNGWTEANKKSVLIALTGPVVYDELKLIFPTVELATLNYADMVKKLKERFDKVDPDMMQRFHFYNRFQKGDESAESFILSVKLQAELCNFQQFKETAIRDRLIMGMLDKELQKSLLMSEELTLAVIEKKLLSSEVANKQTRAMTGELKTDQVHSVKSRLGDKVGESSREYRSRYDNQYGSRNFNRNDKRVSFRARSPSGHRARRSYANAVCNYCKKKGHLRRDCYSYQNRYSVRFVKENDDKDTSYDFKRSAGRESSDEETDGMECLMISAVKMINEPCMITAKVQNRSMRMEIDSGSAVSVIGQADYKKLFCGVPMVRSSRHLVVVDGARLRILGEILVQVELNGVVDEQKLIVLECSNSFVPLIGRSWLDRFYPGWRSGFTNATMINNLAQDKDFSEPVVGYEGDLVLKSDQPIFKKAYTVPYKLKEKMEKHLEMLEQQKVITPIKASEWASPVIVVVKKDQDIRMVIDCKVSINKAIVPNTYPLPLAQDIFASLAGCKVFCCLDLAGAYTQVKLSKRSRKFTVINTMKGLYTYNRLPQGASSSAAIFQQIMDQILHGLKNVSCYLDDVLIAGETIEECAKTLELVLDRLAKANVKVNFKKCKFFVTRLPYLGHLLTDKGLLPSPEKVSTISQAKAPTNVTELRAFLGLVNFYNKFLPNVSTKLRSLYALLSNDTKFEWTEECEEAFRFSKTALLNADMLEYYDPQKPLIVVSDASSYGLGGVLAHEVDGLEKPICFTSFSLNSAQKRYPILHLEALALVCTVKKFHKFLFGQTFKVYTDHKPLVGIFGKTGTNSLFVTRIQRYTMELSIYDFVIEYRASVNMGNADFCSRFPLEQSVPKSLDIGNINSLNLSSTFPLDYALIAKESSTDSCLAEVIKFVENDWPENLQGSFKDFASLRTDLEVVQNCLLYQDRVVIPTSLKNGILKLLHANHIGITKMKHLARQTVFWPGLSTDIEHFVKSCEACIKMGIVPAKPPHSKWIPTTRPFSRIHADFFYFEGKTFLLVVDSHSKWVEIEVMLHGTDAKRVNNSLASLFTRFGLPDVMVTDGGPPFNSREFTSFLQKHGVKVMKSPPYNPTSNGQAERLVRVVKDVFKKYLLDPEMRELDLKSKINFFLINYRNQIANKDGLPPSHKVLSYRPKILLDLIHPNKQYGKFLDEPNTTQIDVKLPEKPDPFLKLVVGDTVYYKNYRKTDPERWIEARFVKQISNNTFEISLHRTTIMAHRSQLKLPHSRSQSSKLALPEVQRRKRSYPNPDDMEFQGWSEPEEEPFLGFPEQVLDDRYGHSSKQSKRPKLDDGVIMTRSRAKRQNSGLN</sequence>
<proteinExistence type="predicted"/>
<feature type="region of interest" description="Disordered" evidence="11">
    <location>
        <begin position="172"/>
        <end position="199"/>
    </location>
</feature>
<keyword evidence="6" id="KW-0064">Aspartyl protease</keyword>
<evidence type="ECO:0000256" key="7">
    <source>
        <dbReference type="ARBA" id="ARBA00022759"/>
    </source>
</evidence>
<feature type="compositionally biased region" description="Basic and acidic residues" evidence="11">
    <location>
        <begin position="175"/>
        <end position="199"/>
    </location>
</feature>
<evidence type="ECO:0000259" key="12">
    <source>
        <dbReference type="PROSITE" id="PS50158"/>
    </source>
</evidence>
<evidence type="ECO:0000256" key="3">
    <source>
        <dbReference type="ARBA" id="ARBA00022679"/>
    </source>
</evidence>
<evidence type="ECO:0000256" key="10">
    <source>
        <dbReference type="PROSITE-ProRule" id="PRU00047"/>
    </source>
</evidence>
<evidence type="ECO:0000259" key="13">
    <source>
        <dbReference type="PROSITE" id="PS50878"/>
    </source>
</evidence>
<dbReference type="PROSITE" id="PS50878">
    <property type="entry name" value="RT_POL"/>
    <property type="match status" value="1"/>
</dbReference>
<dbReference type="SUPFAM" id="SSF57756">
    <property type="entry name" value="Retrovirus zinc finger-like domains"/>
    <property type="match status" value="1"/>
</dbReference>
<evidence type="ECO:0000256" key="1">
    <source>
        <dbReference type="ARBA" id="ARBA00012493"/>
    </source>
</evidence>
<dbReference type="PROSITE" id="PS50994">
    <property type="entry name" value="INTEGRASE"/>
    <property type="match status" value="1"/>
</dbReference>
<protein>
    <recommendedName>
        <fullName evidence="1">RNA-directed DNA polymerase</fullName>
        <ecNumber evidence="1">2.7.7.49</ecNumber>
    </recommendedName>
</protein>
<keyword evidence="7" id="KW-0378">Hydrolase</keyword>
<evidence type="ECO:0000313" key="15">
    <source>
        <dbReference type="EnsemblMetazoa" id="AALFPA23_022472.P33369"/>
    </source>
</evidence>
<dbReference type="CDD" id="cd09274">
    <property type="entry name" value="RNase_HI_RT_Ty3"/>
    <property type="match status" value="1"/>
</dbReference>
<dbReference type="Pfam" id="PF00078">
    <property type="entry name" value="RVT_1"/>
    <property type="match status" value="1"/>
</dbReference>
<dbReference type="RefSeq" id="XP_062715113.1">
    <property type="nucleotide sequence ID" value="XM_062859129.1"/>
</dbReference>
<evidence type="ECO:0000256" key="4">
    <source>
        <dbReference type="ARBA" id="ARBA00022695"/>
    </source>
</evidence>
<dbReference type="InterPro" id="IPR043128">
    <property type="entry name" value="Rev_trsase/Diguanyl_cyclase"/>
</dbReference>
<evidence type="ECO:0000256" key="9">
    <source>
        <dbReference type="ARBA" id="ARBA00023268"/>
    </source>
</evidence>
<feature type="domain" description="CCHC-type" evidence="12">
    <location>
        <begin position="239"/>
        <end position="252"/>
    </location>
</feature>
<keyword evidence="3" id="KW-0808">Transferase</keyword>
<dbReference type="SUPFAM" id="SSF50630">
    <property type="entry name" value="Acid proteases"/>
    <property type="match status" value="1"/>
</dbReference>
<dbReference type="Gene3D" id="4.10.60.10">
    <property type="entry name" value="Zinc finger, CCHC-type"/>
    <property type="match status" value="1"/>
</dbReference>
<keyword evidence="10" id="KW-0863">Zinc-finger</keyword>
<dbReference type="InterPro" id="IPR021109">
    <property type="entry name" value="Peptidase_aspartic_dom_sf"/>
</dbReference>
<dbReference type="PANTHER" id="PTHR37984">
    <property type="entry name" value="PROTEIN CBG26694"/>
    <property type="match status" value="1"/>
</dbReference>
<dbReference type="InterPro" id="IPR000477">
    <property type="entry name" value="RT_dom"/>
</dbReference>
<dbReference type="InterPro" id="IPR036397">
    <property type="entry name" value="RNaseH_sf"/>
</dbReference>
<dbReference type="Gene3D" id="1.10.340.70">
    <property type="match status" value="1"/>
</dbReference>
<dbReference type="InterPro" id="IPR036875">
    <property type="entry name" value="Znf_CCHC_sf"/>
</dbReference>
<dbReference type="InterPro" id="IPR050951">
    <property type="entry name" value="Retrovirus_Pol_polyprotein"/>
</dbReference>
<dbReference type="Pfam" id="PF17919">
    <property type="entry name" value="RT_RNaseH_2"/>
    <property type="match status" value="1"/>
</dbReference>
<dbReference type="Gene3D" id="3.30.70.270">
    <property type="match status" value="2"/>
</dbReference>
<dbReference type="SUPFAM" id="SSF56672">
    <property type="entry name" value="DNA/RNA polymerases"/>
    <property type="match status" value="1"/>
</dbReference>
<dbReference type="InterPro" id="IPR041588">
    <property type="entry name" value="Integrase_H2C2"/>
</dbReference>
<dbReference type="InterPro" id="IPR001878">
    <property type="entry name" value="Znf_CCHC"/>
</dbReference>
<dbReference type="Gene3D" id="2.40.70.10">
    <property type="entry name" value="Acid Proteases"/>
    <property type="match status" value="1"/>
</dbReference>
<evidence type="ECO:0000259" key="14">
    <source>
        <dbReference type="PROSITE" id="PS50994"/>
    </source>
</evidence>
<dbReference type="InterPro" id="IPR041577">
    <property type="entry name" value="RT_RNaseH_2"/>
</dbReference>
<keyword evidence="2" id="KW-0645">Protease</keyword>
<evidence type="ECO:0000256" key="5">
    <source>
        <dbReference type="ARBA" id="ARBA00022722"/>
    </source>
</evidence>
<reference evidence="16" key="1">
    <citation type="journal article" date="2015" name="Proc. Natl. Acad. Sci. U.S.A.">
        <title>Genome sequence of the Asian Tiger mosquito, Aedes albopictus, reveals insights into its biology, genetics, and evolution.</title>
        <authorList>
            <person name="Chen X.G."/>
            <person name="Jiang X."/>
            <person name="Gu J."/>
            <person name="Xu M."/>
            <person name="Wu Y."/>
            <person name="Deng Y."/>
            <person name="Zhang C."/>
            <person name="Bonizzoni M."/>
            <person name="Dermauw W."/>
            <person name="Vontas J."/>
            <person name="Armbruster P."/>
            <person name="Huang X."/>
            <person name="Yang Y."/>
            <person name="Zhang H."/>
            <person name="He W."/>
            <person name="Peng H."/>
            <person name="Liu Y."/>
            <person name="Wu K."/>
            <person name="Chen J."/>
            <person name="Lirakis M."/>
            <person name="Topalis P."/>
            <person name="Van Leeuwen T."/>
            <person name="Hall A.B."/>
            <person name="Jiang X."/>
            <person name="Thorpe C."/>
            <person name="Mueller R.L."/>
            <person name="Sun C."/>
            <person name="Waterhouse R.M."/>
            <person name="Yan G."/>
            <person name="Tu Z.J."/>
            <person name="Fang X."/>
            <person name="James A.A."/>
        </authorList>
    </citation>
    <scope>NUCLEOTIDE SEQUENCE [LARGE SCALE GENOMIC DNA]</scope>
    <source>
        <strain evidence="16">Foshan</strain>
    </source>
</reference>
<dbReference type="GeneID" id="115261341"/>
<dbReference type="Pfam" id="PF17921">
    <property type="entry name" value="Integrase_H2C2"/>
    <property type="match status" value="1"/>
</dbReference>
<keyword evidence="8" id="KW-0238">DNA-binding</keyword>
<evidence type="ECO:0000256" key="2">
    <source>
        <dbReference type="ARBA" id="ARBA00022670"/>
    </source>
</evidence>
<dbReference type="CDD" id="cd01647">
    <property type="entry name" value="RT_LTR"/>
    <property type="match status" value="1"/>
</dbReference>
<feature type="region of interest" description="Disordered" evidence="11">
    <location>
        <begin position="1257"/>
        <end position="1344"/>
    </location>
</feature>
<keyword evidence="9" id="KW-0511">Multifunctional enzyme</keyword>
<dbReference type="Pfam" id="PF00665">
    <property type="entry name" value="rve"/>
    <property type="match status" value="1"/>
</dbReference>
<dbReference type="SMART" id="SM00343">
    <property type="entry name" value="ZnF_C2HC"/>
    <property type="match status" value="1"/>
</dbReference>
<keyword evidence="5" id="KW-0540">Nuclease</keyword>
<evidence type="ECO:0000256" key="6">
    <source>
        <dbReference type="ARBA" id="ARBA00022750"/>
    </source>
</evidence>
<dbReference type="InterPro" id="IPR043502">
    <property type="entry name" value="DNA/RNA_pol_sf"/>
</dbReference>
<dbReference type="PANTHER" id="PTHR37984:SF5">
    <property type="entry name" value="PROTEIN NYNRIN-LIKE"/>
    <property type="match status" value="1"/>
</dbReference>
<dbReference type="SUPFAM" id="SSF53098">
    <property type="entry name" value="Ribonuclease H-like"/>
    <property type="match status" value="1"/>
</dbReference>
<feature type="domain" description="Integrase catalytic" evidence="14">
    <location>
        <begin position="1013"/>
        <end position="1169"/>
    </location>
</feature>
<keyword evidence="10" id="KW-0862">Zinc</keyword>
<keyword evidence="4" id="KW-0548">Nucleotidyltransferase</keyword>
<dbReference type="InterPro" id="IPR001584">
    <property type="entry name" value="Integrase_cat-core"/>
</dbReference>
<dbReference type="EC" id="2.7.7.49" evidence="1"/>
<dbReference type="InterPro" id="IPR012337">
    <property type="entry name" value="RNaseH-like_sf"/>
</dbReference>
<reference evidence="15" key="2">
    <citation type="submission" date="2025-05" db="UniProtKB">
        <authorList>
            <consortium name="EnsemblMetazoa"/>
        </authorList>
    </citation>
    <scope>IDENTIFICATION</scope>
    <source>
        <strain evidence="15">Foshan</strain>
    </source>
</reference>
<name>A0ABM1ZXB2_AEDAL</name>
<dbReference type="Gene3D" id="3.30.420.10">
    <property type="entry name" value="Ribonuclease H-like superfamily/Ribonuclease H"/>
    <property type="match status" value="1"/>
</dbReference>
<evidence type="ECO:0000256" key="11">
    <source>
        <dbReference type="SAM" id="MobiDB-lite"/>
    </source>
</evidence>
<dbReference type="PROSITE" id="PS50158">
    <property type="entry name" value="ZF_CCHC"/>
    <property type="match status" value="1"/>
</dbReference>
<organism evidence="15 16">
    <name type="scientific">Aedes albopictus</name>
    <name type="common">Asian tiger mosquito</name>
    <name type="synonym">Stegomyia albopicta</name>
    <dbReference type="NCBI Taxonomy" id="7160"/>
    <lineage>
        <taxon>Eukaryota</taxon>
        <taxon>Metazoa</taxon>
        <taxon>Ecdysozoa</taxon>
        <taxon>Arthropoda</taxon>
        <taxon>Hexapoda</taxon>
        <taxon>Insecta</taxon>
        <taxon>Pterygota</taxon>
        <taxon>Neoptera</taxon>
        <taxon>Endopterygota</taxon>
        <taxon>Diptera</taxon>
        <taxon>Nematocera</taxon>
        <taxon>Culicoidea</taxon>
        <taxon>Culicidae</taxon>
        <taxon>Culicinae</taxon>
        <taxon>Aedini</taxon>
        <taxon>Aedes</taxon>
        <taxon>Stegomyia</taxon>
    </lineage>
</organism>
<dbReference type="Gene3D" id="3.10.10.10">
    <property type="entry name" value="HIV Type 1 Reverse Transcriptase, subunit A, domain 1"/>
    <property type="match status" value="1"/>
</dbReference>
<accession>A0ABM1ZXB2</accession>
<dbReference type="EnsemblMetazoa" id="AALFPA23_022472.R33369">
    <property type="protein sequence ID" value="AALFPA23_022472.P33369"/>
    <property type="gene ID" value="AALFPA23_022472"/>
</dbReference>
<feature type="domain" description="Reverse transcriptase" evidence="13">
    <location>
        <begin position="468"/>
        <end position="646"/>
    </location>
</feature>
<dbReference type="Proteomes" id="UP000069940">
    <property type="component" value="Unassembled WGS sequence"/>
</dbReference>
<keyword evidence="7" id="KW-0255">Endonuclease</keyword>
<evidence type="ECO:0000313" key="16">
    <source>
        <dbReference type="Proteomes" id="UP000069940"/>
    </source>
</evidence>